<gene>
    <name evidence="1" type="ORF">EHS13_24080</name>
</gene>
<dbReference type="KEGG" id="ppsc:EHS13_24080"/>
<dbReference type="Proteomes" id="UP000426246">
    <property type="component" value="Chromosome"/>
</dbReference>
<accession>A0A6B8RPK8</accession>
<proteinExistence type="predicted"/>
<evidence type="ECO:0000313" key="2">
    <source>
        <dbReference type="Proteomes" id="UP000426246"/>
    </source>
</evidence>
<protein>
    <submittedName>
        <fullName evidence="1">Uncharacterized protein</fullName>
    </submittedName>
</protein>
<reference evidence="2" key="1">
    <citation type="submission" date="2018-11" db="EMBL/GenBank/DDBJ databases">
        <title>Complete genome sequence of Paenibacillus sp. ML311-T8.</title>
        <authorList>
            <person name="Nam Y.-D."/>
            <person name="Kang J."/>
            <person name="Chung W.-H."/>
            <person name="Park Y.S."/>
        </authorList>
    </citation>
    <scope>NUCLEOTIDE SEQUENCE [LARGE SCALE GENOMIC DNA]</scope>
    <source>
        <strain evidence="2">ML311-T8</strain>
    </source>
</reference>
<keyword evidence="2" id="KW-1185">Reference proteome</keyword>
<dbReference type="Gene3D" id="2.115.10.20">
    <property type="entry name" value="Glycosyl hydrolase domain, family 43"/>
    <property type="match status" value="1"/>
</dbReference>
<organism evidence="1 2">
    <name type="scientific">Paenibacillus psychroresistens</name>
    <dbReference type="NCBI Taxonomy" id="1778678"/>
    <lineage>
        <taxon>Bacteria</taxon>
        <taxon>Bacillati</taxon>
        <taxon>Bacillota</taxon>
        <taxon>Bacilli</taxon>
        <taxon>Bacillales</taxon>
        <taxon>Paenibacillaceae</taxon>
        <taxon>Paenibacillus</taxon>
    </lineage>
</organism>
<dbReference type="AlphaFoldDB" id="A0A6B8RPK8"/>
<dbReference type="EMBL" id="CP034235">
    <property type="protein sequence ID" value="QGQ97744.1"/>
    <property type="molecule type" value="Genomic_DNA"/>
</dbReference>
<dbReference type="InterPro" id="IPR023296">
    <property type="entry name" value="Glyco_hydro_beta-prop_sf"/>
</dbReference>
<evidence type="ECO:0000313" key="1">
    <source>
        <dbReference type="EMBL" id="QGQ97744.1"/>
    </source>
</evidence>
<dbReference type="SUPFAM" id="SSF75005">
    <property type="entry name" value="Arabinanase/levansucrase/invertase"/>
    <property type="match status" value="1"/>
</dbReference>
<sequence length="60" mass="6858">MTAASKKIFGTGHASMVFYNEQWLLFYHRLVNPKLSKLREICCSPIQFNDGKPIVNVDAE</sequence>
<name>A0A6B8RPK8_9BACL</name>